<sequence>MPLRCKRFPRSVRTTAGDTAKADGRSSQTRGGVLLLQKTGEGITEKTKGQQQRLTTGKAKESSLLGVSAYPEVTRRESIIASGERRRSTGENKKRVRFSISRMDCDTYFKVTMSIKKESDGVPVFFKVGSDTFNILK</sequence>
<protein>
    <submittedName>
        <fullName evidence="2">Uncharacterized protein</fullName>
    </submittedName>
</protein>
<dbReference type="AlphaFoldDB" id="A0AAN8WS27"/>
<dbReference type="EMBL" id="JAXCGZ010015102">
    <property type="protein sequence ID" value="KAK7071296.1"/>
    <property type="molecule type" value="Genomic_DNA"/>
</dbReference>
<dbReference type="Proteomes" id="UP001381693">
    <property type="component" value="Unassembled WGS sequence"/>
</dbReference>
<evidence type="ECO:0000256" key="1">
    <source>
        <dbReference type="SAM" id="MobiDB-lite"/>
    </source>
</evidence>
<keyword evidence="3" id="KW-1185">Reference proteome</keyword>
<proteinExistence type="predicted"/>
<name>A0AAN8WS27_HALRR</name>
<evidence type="ECO:0000313" key="3">
    <source>
        <dbReference type="Proteomes" id="UP001381693"/>
    </source>
</evidence>
<evidence type="ECO:0000313" key="2">
    <source>
        <dbReference type="EMBL" id="KAK7071296.1"/>
    </source>
</evidence>
<feature type="region of interest" description="Disordered" evidence="1">
    <location>
        <begin position="1"/>
        <end position="30"/>
    </location>
</feature>
<reference evidence="2 3" key="1">
    <citation type="submission" date="2023-11" db="EMBL/GenBank/DDBJ databases">
        <title>Halocaridina rubra genome assembly.</title>
        <authorList>
            <person name="Smith C."/>
        </authorList>
    </citation>
    <scope>NUCLEOTIDE SEQUENCE [LARGE SCALE GENOMIC DNA]</scope>
    <source>
        <strain evidence="2">EP-1</strain>
        <tissue evidence="2">Whole</tissue>
    </source>
</reference>
<organism evidence="2 3">
    <name type="scientific">Halocaridina rubra</name>
    <name type="common">Hawaiian red shrimp</name>
    <dbReference type="NCBI Taxonomy" id="373956"/>
    <lineage>
        <taxon>Eukaryota</taxon>
        <taxon>Metazoa</taxon>
        <taxon>Ecdysozoa</taxon>
        <taxon>Arthropoda</taxon>
        <taxon>Crustacea</taxon>
        <taxon>Multicrustacea</taxon>
        <taxon>Malacostraca</taxon>
        <taxon>Eumalacostraca</taxon>
        <taxon>Eucarida</taxon>
        <taxon>Decapoda</taxon>
        <taxon>Pleocyemata</taxon>
        <taxon>Caridea</taxon>
        <taxon>Atyoidea</taxon>
        <taxon>Atyidae</taxon>
        <taxon>Halocaridina</taxon>
    </lineage>
</organism>
<feature type="compositionally biased region" description="Basic residues" evidence="1">
    <location>
        <begin position="1"/>
        <end position="10"/>
    </location>
</feature>
<accession>A0AAN8WS27</accession>
<comment type="caution">
    <text evidence="2">The sequence shown here is derived from an EMBL/GenBank/DDBJ whole genome shotgun (WGS) entry which is preliminary data.</text>
</comment>
<gene>
    <name evidence="2" type="ORF">SK128_014607</name>
</gene>